<dbReference type="Proteomes" id="UP001599542">
    <property type="component" value="Unassembled WGS sequence"/>
</dbReference>
<evidence type="ECO:0000313" key="5">
    <source>
        <dbReference type="Proteomes" id="UP001599542"/>
    </source>
</evidence>
<organism evidence="4 5">
    <name type="scientific">Kitasatospora phosalacinea</name>
    <dbReference type="NCBI Taxonomy" id="2065"/>
    <lineage>
        <taxon>Bacteria</taxon>
        <taxon>Bacillati</taxon>
        <taxon>Actinomycetota</taxon>
        <taxon>Actinomycetes</taxon>
        <taxon>Kitasatosporales</taxon>
        <taxon>Streptomycetaceae</taxon>
        <taxon>Kitasatospora</taxon>
    </lineage>
</organism>
<proteinExistence type="predicted"/>
<dbReference type="PROSITE" id="PS51257">
    <property type="entry name" value="PROKAR_LIPOPROTEIN"/>
    <property type="match status" value="1"/>
</dbReference>
<feature type="domain" description="PASTA" evidence="3">
    <location>
        <begin position="137"/>
        <end position="206"/>
    </location>
</feature>
<comment type="caution">
    <text evidence="4">The sequence shown here is derived from an EMBL/GenBank/DDBJ whole genome shotgun (WGS) entry which is preliminary data.</text>
</comment>
<evidence type="ECO:0000313" key="4">
    <source>
        <dbReference type="EMBL" id="MFE1353218.1"/>
    </source>
</evidence>
<accession>A0ABW6GKF7</accession>
<evidence type="ECO:0000259" key="3">
    <source>
        <dbReference type="PROSITE" id="PS51178"/>
    </source>
</evidence>
<name>A0ABW6GKF7_9ACTN</name>
<feature type="chain" id="PRO_5047542335" description="PASTA domain-containing protein" evidence="2">
    <location>
        <begin position="19"/>
        <end position="212"/>
    </location>
</feature>
<protein>
    <recommendedName>
        <fullName evidence="3">PASTA domain-containing protein</fullName>
    </recommendedName>
</protein>
<evidence type="ECO:0000256" key="1">
    <source>
        <dbReference type="SAM" id="MobiDB-lite"/>
    </source>
</evidence>
<evidence type="ECO:0000256" key="2">
    <source>
        <dbReference type="SAM" id="SignalP"/>
    </source>
</evidence>
<keyword evidence="5" id="KW-1185">Reference proteome</keyword>
<feature type="region of interest" description="Disordered" evidence="1">
    <location>
        <begin position="28"/>
        <end position="54"/>
    </location>
</feature>
<gene>
    <name evidence="4" type="ORF">ACFW6T_14665</name>
</gene>
<keyword evidence="2" id="KW-0732">Signal</keyword>
<feature type="compositionally biased region" description="Low complexity" evidence="1">
    <location>
        <begin position="28"/>
        <end position="51"/>
    </location>
</feature>
<reference evidence="4 5" key="1">
    <citation type="submission" date="2024-09" db="EMBL/GenBank/DDBJ databases">
        <title>The Natural Products Discovery Center: Release of the First 8490 Sequenced Strains for Exploring Actinobacteria Biosynthetic Diversity.</title>
        <authorList>
            <person name="Kalkreuter E."/>
            <person name="Kautsar S.A."/>
            <person name="Yang D."/>
            <person name="Bader C.D."/>
            <person name="Teijaro C.N."/>
            <person name="Fluegel L."/>
            <person name="Davis C.M."/>
            <person name="Simpson J.R."/>
            <person name="Lauterbach L."/>
            <person name="Steele A.D."/>
            <person name="Gui C."/>
            <person name="Meng S."/>
            <person name="Li G."/>
            <person name="Viehrig K."/>
            <person name="Ye F."/>
            <person name="Su P."/>
            <person name="Kiefer A.F."/>
            <person name="Nichols A."/>
            <person name="Cepeda A.J."/>
            <person name="Yan W."/>
            <person name="Fan B."/>
            <person name="Jiang Y."/>
            <person name="Adhikari A."/>
            <person name="Zheng C.-J."/>
            <person name="Schuster L."/>
            <person name="Cowan T.M."/>
            <person name="Smanski M.J."/>
            <person name="Chevrette M.G."/>
            <person name="De Carvalho L.P.S."/>
            <person name="Shen B."/>
        </authorList>
    </citation>
    <scope>NUCLEOTIDE SEQUENCE [LARGE SCALE GENOMIC DNA]</scope>
    <source>
        <strain evidence="4 5">NPDC058753</strain>
    </source>
</reference>
<dbReference type="Gene3D" id="3.30.10.20">
    <property type="match status" value="2"/>
</dbReference>
<dbReference type="PROSITE" id="PS51178">
    <property type="entry name" value="PASTA"/>
    <property type="match status" value="1"/>
</dbReference>
<dbReference type="InterPro" id="IPR005543">
    <property type="entry name" value="PASTA_dom"/>
</dbReference>
<dbReference type="RefSeq" id="WP_380328318.1">
    <property type="nucleotide sequence ID" value="NZ_JBHYPW010000047.1"/>
</dbReference>
<dbReference type="EMBL" id="JBHYPX010000025">
    <property type="protein sequence ID" value="MFE1353218.1"/>
    <property type="molecule type" value="Genomic_DNA"/>
</dbReference>
<feature type="signal peptide" evidence="2">
    <location>
        <begin position="1"/>
        <end position="18"/>
    </location>
</feature>
<dbReference type="CDD" id="cd06577">
    <property type="entry name" value="PASTA_pknB"/>
    <property type="match status" value="1"/>
</dbReference>
<sequence>MRRTAIAVGLLLAAATTACDPTPVATNPTAPAGAVPPATASAGGTAPSSGGEAKAAALPDFTGMGLQAAQDEAQAAGFYRLQSHDALGRSRSQLSDRNWKVCSQAPAAGQQPTDTTVDMAAVKLDEQCPATDQGGSTPQVGSAMPDVKGKSAAAVRDMLPKNTSFSVKDVAQSRMVVVESNWQVCSQDPAAGAALNGQPVALGVVKFGETCP</sequence>